<dbReference type="Proteomes" id="UP000033187">
    <property type="component" value="Chromosome 1"/>
</dbReference>
<keyword evidence="4 7" id="KW-0418">Kinase</keyword>
<dbReference type="InterPro" id="IPR029056">
    <property type="entry name" value="Ribokinase-like"/>
</dbReference>
<name>A0A0D6JDH7_9HYPH</name>
<dbReference type="SUPFAM" id="SSF53613">
    <property type="entry name" value="Ribokinase-like"/>
    <property type="match status" value="1"/>
</dbReference>
<evidence type="ECO:0000313" key="8">
    <source>
        <dbReference type="Proteomes" id="UP000033187"/>
    </source>
</evidence>
<evidence type="ECO:0000256" key="5">
    <source>
        <dbReference type="ARBA" id="ARBA00022840"/>
    </source>
</evidence>
<keyword evidence="5" id="KW-0067">ATP-binding</keyword>
<evidence type="ECO:0000259" key="6">
    <source>
        <dbReference type="Pfam" id="PF08543"/>
    </source>
</evidence>
<dbReference type="PANTHER" id="PTHR10534:SF2">
    <property type="entry name" value="PYRIDOXAL KINASE"/>
    <property type="match status" value="1"/>
</dbReference>
<evidence type="ECO:0000313" key="7">
    <source>
        <dbReference type="EMBL" id="CPR17103.1"/>
    </source>
</evidence>
<dbReference type="Pfam" id="PF08543">
    <property type="entry name" value="Phos_pyr_kin"/>
    <property type="match status" value="1"/>
</dbReference>
<dbReference type="PANTHER" id="PTHR10534">
    <property type="entry name" value="PYRIDOXAL KINASE"/>
    <property type="match status" value="1"/>
</dbReference>
<dbReference type="GO" id="GO:0005829">
    <property type="term" value="C:cytosol"/>
    <property type="evidence" value="ECO:0007669"/>
    <property type="project" value="TreeGrafter"/>
</dbReference>
<dbReference type="AlphaFoldDB" id="A0A0D6JDH7"/>
<dbReference type="KEGG" id="fiy:BN1229_v1_1104"/>
<proteinExistence type="predicted"/>
<sequence length="270" mass="28470">MAQVLAFSSYVASGHVGLAAVVPALQRLGHEVIALPSVVLSNHLGHVHWAGRPVALEDLTAMLEALEQNGQFADIDAILTGFLPTPEHVALAAKTVRHVRDRHGDVAYLCDPVFGDEPEGHYIGVPAAQAVASELVPLATYVTPNRFEAKFIFGEGFDDPQKALPKDCRLLAVTSAELAGDQLRTRCVTSDPEAAFACAVPYRPVVPHGTGDLFAALLLGHILNGSSESDAFSRAVAGVETVIAASNGRDELAIVAAIDMAAKAKPWPFA</sequence>
<dbReference type="InterPro" id="IPR004625">
    <property type="entry name" value="PyrdxlKinase"/>
</dbReference>
<dbReference type="GO" id="GO:0009443">
    <property type="term" value="P:pyridoxal 5'-phosphate salvage"/>
    <property type="evidence" value="ECO:0007669"/>
    <property type="project" value="InterPro"/>
</dbReference>
<dbReference type="EMBL" id="LN829119">
    <property type="protein sequence ID" value="CPR17103.1"/>
    <property type="molecule type" value="Genomic_DNA"/>
</dbReference>
<dbReference type="CDD" id="cd01173">
    <property type="entry name" value="pyridoxal_pyridoxamine_kinase"/>
    <property type="match status" value="1"/>
</dbReference>
<dbReference type="KEGG" id="fil:BN1229_v1_1103"/>
<dbReference type="InterPro" id="IPR013749">
    <property type="entry name" value="PM/HMP-P_kinase-1"/>
</dbReference>
<dbReference type="OrthoDB" id="9800808at2"/>
<evidence type="ECO:0000256" key="3">
    <source>
        <dbReference type="ARBA" id="ARBA00022741"/>
    </source>
</evidence>
<reference evidence="8" key="1">
    <citation type="submission" date="2015-02" db="EMBL/GenBank/DDBJ databases">
        <authorList>
            <person name="Chooi Y.-H."/>
        </authorList>
    </citation>
    <scope>NUCLEOTIDE SEQUENCE [LARGE SCALE GENOMIC DNA]</scope>
    <source>
        <strain evidence="8">strain Y</strain>
    </source>
</reference>
<keyword evidence="3" id="KW-0547">Nucleotide-binding</keyword>
<dbReference type="Gene3D" id="3.40.1190.20">
    <property type="match status" value="1"/>
</dbReference>
<evidence type="ECO:0000256" key="2">
    <source>
        <dbReference type="ARBA" id="ARBA00022679"/>
    </source>
</evidence>
<dbReference type="EC" id="2.7.1.35" evidence="1"/>
<keyword evidence="2" id="KW-0808">Transferase</keyword>
<organism evidence="7 8">
    <name type="scientific">Candidatus Filomicrobium marinum</name>
    <dbReference type="NCBI Taxonomy" id="1608628"/>
    <lineage>
        <taxon>Bacteria</taxon>
        <taxon>Pseudomonadati</taxon>
        <taxon>Pseudomonadota</taxon>
        <taxon>Alphaproteobacteria</taxon>
        <taxon>Hyphomicrobiales</taxon>
        <taxon>Hyphomicrobiaceae</taxon>
        <taxon>Filomicrobium</taxon>
    </lineage>
</organism>
<evidence type="ECO:0000256" key="4">
    <source>
        <dbReference type="ARBA" id="ARBA00022777"/>
    </source>
</evidence>
<protein>
    <recommendedName>
        <fullName evidence="1">pyridoxal kinase</fullName>
        <ecNumber evidence="1">2.7.1.35</ecNumber>
    </recommendedName>
</protein>
<dbReference type="GO" id="GO:0008478">
    <property type="term" value="F:pyridoxal kinase activity"/>
    <property type="evidence" value="ECO:0007669"/>
    <property type="project" value="UniProtKB-EC"/>
</dbReference>
<accession>A0A0D6JDH7</accession>
<evidence type="ECO:0000256" key="1">
    <source>
        <dbReference type="ARBA" id="ARBA00012104"/>
    </source>
</evidence>
<dbReference type="GO" id="GO:0005524">
    <property type="term" value="F:ATP binding"/>
    <property type="evidence" value="ECO:0007669"/>
    <property type="project" value="UniProtKB-KW"/>
</dbReference>
<keyword evidence="8" id="KW-1185">Reference proteome</keyword>
<dbReference type="RefSeq" id="WP_046477197.1">
    <property type="nucleotide sequence ID" value="NZ_LN829118.1"/>
</dbReference>
<feature type="domain" description="Pyridoxamine kinase/Phosphomethylpyrimidine kinase" evidence="6">
    <location>
        <begin position="72"/>
        <end position="245"/>
    </location>
</feature>
<gene>
    <name evidence="7" type="ORF">YBN1229_v1_1104</name>
</gene>